<dbReference type="PANTHER" id="PTHR11439:SF495">
    <property type="entry name" value="REVERSE TRANSCRIPTASE, RNA-DEPENDENT DNA POLYMERASE-RELATED"/>
    <property type="match status" value="1"/>
</dbReference>
<dbReference type="PANTHER" id="PTHR11439">
    <property type="entry name" value="GAG-POL-RELATED RETROTRANSPOSON"/>
    <property type="match status" value="1"/>
</dbReference>
<dbReference type="AlphaFoldDB" id="A0A6L2JK83"/>
<protein>
    <submittedName>
        <fullName evidence="3">Putative ribonuclease H-like domain-containing protein</fullName>
    </submittedName>
</protein>
<name>A0A6L2JK83_TANCI</name>
<feature type="domain" description="Reverse transcriptase Ty1/copia-type" evidence="2">
    <location>
        <begin position="258"/>
        <end position="392"/>
    </location>
</feature>
<organism evidence="3">
    <name type="scientific">Tanacetum cinerariifolium</name>
    <name type="common">Dalmatian daisy</name>
    <name type="synonym">Chrysanthemum cinerariifolium</name>
    <dbReference type="NCBI Taxonomy" id="118510"/>
    <lineage>
        <taxon>Eukaryota</taxon>
        <taxon>Viridiplantae</taxon>
        <taxon>Streptophyta</taxon>
        <taxon>Embryophyta</taxon>
        <taxon>Tracheophyta</taxon>
        <taxon>Spermatophyta</taxon>
        <taxon>Magnoliopsida</taxon>
        <taxon>eudicotyledons</taxon>
        <taxon>Gunneridae</taxon>
        <taxon>Pentapetalae</taxon>
        <taxon>asterids</taxon>
        <taxon>campanulids</taxon>
        <taxon>Asterales</taxon>
        <taxon>Asteraceae</taxon>
        <taxon>Asteroideae</taxon>
        <taxon>Anthemideae</taxon>
        <taxon>Anthemidinae</taxon>
        <taxon>Tanacetum</taxon>
    </lineage>
</organism>
<sequence>MNYQPCVAGNQPNDHALIKENINAGKVRKKTVYAQQYVLLPLWSIGSQDPQNIDDDVAFNVKENEHDVYVSPSGSDKTDNKKHDDKAKRDDKGKSLVDSPIGVWDLRAEFEEFSSNSTNRVNAVSAHVTVAGPNSTNCTNSFNTASPSVNDVSPNFRIARKSSFVDPSKYPDDLDMPELKDIVYSDYEEDVGAEADLSNLETHIRVSPILNTRVHKDHPITQIIGDLTLAPQTRSITRMVKEQGGLHQINDVDFHTYLPKGKRAIGSKWVFRNKKDQKGIMIKNKARLVAQGHTQEEGIDYDEVFAPVARIEAIRLFLAYASFMGLMVYQMNVKSDFLYGTIKEEVYVCQPPGFEDPDYPDKVYKVVKALYGLHQAPRAWYKTVANYLLEMELCKAFEKLIKYKFQMCFMGELTFFLGLNVKRKDDGIFISQDKYIAEILRKFGFTDVKSASTLIETDKPLLKDPDGEDVDAHIYMSMIGSLMYLTSSRQDIMFVVCACARLQVTPKVSHFHAVKTIFRYLKGKPHLGLWYPRDSPFNLVAYSDSDYAGASFNRKFTTEGCQFLGCRLIHWQCKKQTIVATSSTETEYIDAAI</sequence>
<evidence type="ECO:0000259" key="2">
    <source>
        <dbReference type="Pfam" id="PF07727"/>
    </source>
</evidence>
<dbReference type="InterPro" id="IPR043502">
    <property type="entry name" value="DNA/RNA_pol_sf"/>
</dbReference>
<comment type="caution">
    <text evidence="3">The sequence shown here is derived from an EMBL/GenBank/DDBJ whole genome shotgun (WGS) entry which is preliminary data.</text>
</comment>
<evidence type="ECO:0000256" key="1">
    <source>
        <dbReference type="SAM" id="MobiDB-lite"/>
    </source>
</evidence>
<evidence type="ECO:0000313" key="3">
    <source>
        <dbReference type="EMBL" id="GEU37418.1"/>
    </source>
</evidence>
<reference evidence="3" key="1">
    <citation type="journal article" date="2019" name="Sci. Rep.">
        <title>Draft genome of Tanacetum cinerariifolium, the natural source of mosquito coil.</title>
        <authorList>
            <person name="Yamashiro T."/>
            <person name="Shiraishi A."/>
            <person name="Satake H."/>
            <person name="Nakayama K."/>
        </authorList>
    </citation>
    <scope>NUCLEOTIDE SEQUENCE</scope>
</reference>
<proteinExistence type="predicted"/>
<gene>
    <name evidence="3" type="ORF">Tci_009396</name>
</gene>
<feature type="compositionally biased region" description="Basic and acidic residues" evidence="1">
    <location>
        <begin position="76"/>
        <end position="95"/>
    </location>
</feature>
<accession>A0A6L2JK83</accession>
<dbReference type="InterPro" id="IPR013103">
    <property type="entry name" value="RVT_2"/>
</dbReference>
<dbReference type="EMBL" id="BKCJ010000926">
    <property type="protein sequence ID" value="GEU37418.1"/>
    <property type="molecule type" value="Genomic_DNA"/>
</dbReference>
<feature type="region of interest" description="Disordered" evidence="1">
    <location>
        <begin position="67"/>
        <end position="95"/>
    </location>
</feature>
<dbReference type="Pfam" id="PF07727">
    <property type="entry name" value="RVT_2"/>
    <property type="match status" value="1"/>
</dbReference>
<dbReference type="SUPFAM" id="SSF56672">
    <property type="entry name" value="DNA/RNA polymerases"/>
    <property type="match status" value="1"/>
</dbReference>
<dbReference type="CDD" id="cd09272">
    <property type="entry name" value="RNase_HI_RT_Ty1"/>
    <property type="match status" value="1"/>
</dbReference>